<dbReference type="PANTHER" id="PTHR23322">
    <property type="entry name" value="FAS-ASSOCIATED PROTEIN"/>
    <property type="match status" value="1"/>
</dbReference>
<dbReference type="PANTHER" id="PTHR23322:SF1">
    <property type="entry name" value="FAS-ASSOCIATED FACTOR 2"/>
    <property type="match status" value="1"/>
</dbReference>
<dbReference type="SMART" id="SM00594">
    <property type="entry name" value="UAS"/>
    <property type="match status" value="1"/>
</dbReference>
<evidence type="ECO:0000313" key="5">
    <source>
        <dbReference type="Proteomes" id="UP000051952"/>
    </source>
</evidence>
<keyword evidence="1 2" id="KW-0175">Coiled coil</keyword>
<sequence length="324" mass="36553">MTDIGATLERDYGVQISCSRGTLDENMERAINIPRFLVVYLHNPNHGSTDDFIDNVLSSARMTALVNDRVMLYGADVTTKEGAQLASRLECTTYPFLAVFFKKQIICRLQGANAVKPDFTFAELEKGLDVWDHELSKEIAIRMERERSQVQRVVEETAESERMQRDRALLEAFDQKEAQRKRDVEAAAVAERNLKRQREEEALALAKQKEEAEAEARRVEEALQLAKSLALSRVTAPPSADTDPSLVLCVNIRFPKRAIERRFLLSEPVESLYSFVETTEEFSGAPFKMMLSGMPPKPIVRSDHQTLGDAVGGQLRVAIMFREG</sequence>
<dbReference type="SUPFAM" id="SSF54236">
    <property type="entry name" value="Ubiquitin-like"/>
    <property type="match status" value="1"/>
</dbReference>
<reference evidence="5" key="1">
    <citation type="submission" date="2015-09" db="EMBL/GenBank/DDBJ databases">
        <authorList>
            <consortium name="Pathogen Informatics"/>
        </authorList>
    </citation>
    <scope>NUCLEOTIDE SEQUENCE [LARGE SCALE GENOMIC DNA]</scope>
    <source>
        <strain evidence="5">Lake Konstanz</strain>
    </source>
</reference>
<dbReference type="EMBL" id="CYKH01001779">
    <property type="protein sequence ID" value="CUG89914.1"/>
    <property type="molecule type" value="Genomic_DNA"/>
</dbReference>
<dbReference type="InterPro" id="IPR001012">
    <property type="entry name" value="UBX_dom"/>
</dbReference>
<evidence type="ECO:0000313" key="4">
    <source>
        <dbReference type="EMBL" id="CUG89914.1"/>
    </source>
</evidence>
<evidence type="ECO:0000256" key="1">
    <source>
        <dbReference type="ARBA" id="ARBA00023054"/>
    </source>
</evidence>
<evidence type="ECO:0000259" key="3">
    <source>
        <dbReference type="SMART" id="SM00594"/>
    </source>
</evidence>
<accession>A0A0S4JEV1</accession>
<dbReference type="OMA" id="QISVRCP"/>
<dbReference type="SUPFAM" id="SSF52833">
    <property type="entry name" value="Thioredoxin-like"/>
    <property type="match status" value="1"/>
</dbReference>
<dbReference type="InterPro" id="IPR050730">
    <property type="entry name" value="UBX_domain-protein"/>
</dbReference>
<dbReference type="InterPro" id="IPR029071">
    <property type="entry name" value="Ubiquitin-like_domsf"/>
</dbReference>
<dbReference type="VEuPathDB" id="TriTrypDB:BSAL_24045"/>
<dbReference type="AlphaFoldDB" id="A0A0S4JEV1"/>
<dbReference type="GO" id="GO:0036503">
    <property type="term" value="P:ERAD pathway"/>
    <property type="evidence" value="ECO:0007669"/>
    <property type="project" value="TreeGrafter"/>
</dbReference>
<dbReference type="InterPro" id="IPR036249">
    <property type="entry name" value="Thioredoxin-like_sf"/>
</dbReference>
<dbReference type="InterPro" id="IPR006577">
    <property type="entry name" value="UAS"/>
</dbReference>
<feature type="coiled-coil region" evidence="2">
    <location>
        <begin position="191"/>
        <end position="229"/>
    </location>
</feature>
<evidence type="ECO:0000256" key="2">
    <source>
        <dbReference type="SAM" id="Coils"/>
    </source>
</evidence>
<organism evidence="4 5">
    <name type="scientific">Bodo saltans</name>
    <name type="common">Flagellated protozoan</name>
    <dbReference type="NCBI Taxonomy" id="75058"/>
    <lineage>
        <taxon>Eukaryota</taxon>
        <taxon>Discoba</taxon>
        <taxon>Euglenozoa</taxon>
        <taxon>Kinetoplastea</taxon>
        <taxon>Metakinetoplastina</taxon>
        <taxon>Eubodonida</taxon>
        <taxon>Bodonidae</taxon>
        <taxon>Bodo</taxon>
    </lineage>
</organism>
<dbReference type="CDD" id="cd01767">
    <property type="entry name" value="UBX"/>
    <property type="match status" value="1"/>
</dbReference>
<dbReference type="Gene3D" id="3.10.20.90">
    <property type="entry name" value="Phosphatidylinositol 3-kinase Catalytic Subunit, Chain A, domain 1"/>
    <property type="match status" value="1"/>
</dbReference>
<keyword evidence="5" id="KW-1185">Reference proteome</keyword>
<proteinExistence type="predicted"/>
<protein>
    <recommendedName>
        <fullName evidence="3">UAS domain-containing protein</fullName>
    </recommendedName>
</protein>
<dbReference type="Pfam" id="PF00789">
    <property type="entry name" value="UBX"/>
    <property type="match status" value="1"/>
</dbReference>
<name>A0A0S4JEV1_BODSA</name>
<dbReference type="GO" id="GO:0005783">
    <property type="term" value="C:endoplasmic reticulum"/>
    <property type="evidence" value="ECO:0007669"/>
    <property type="project" value="TreeGrafter"/>
</dbReference>
<dbReference type="GO" id="GO:0043130">
    <property type="term" value="F:ubiquitin binding"/>
    <property type="evidence" value="ECO:0007669"/>
    <property type="project" value="TreeGrafter"/>
</dbReference>
<feature type="domain" description="UAS" evidence="3">
    <location>
        <begin position="7"/>
        <end position="125"/>
    </location>
</feature>
<gene>
    <name evidence="4" type="ORF">BSAL_24045</name>
</gene>
<dbReference type="OrthoDB" id="1026733at2759"/>
<dbReference type="Proteomes" id="UP000051952">
    <property type="component" value="Unassembled WGS sequence"/>
</dbReference>
<dbReference type="Gene3D" id="3.40.30.10">
    <property type="entry name" value="Glutaredoxin"/>
    <property type="match status" value="1"/>
</dbReference>